<organism evidence="2 3">
    <name type="scientific">Hymenobacter koreensis</name>
    <dbReference type="NCBI Taxonomy" id="1084523"/>
    <lineage>
        <taxon>Bacteria</taxon>
        <taxon>Pseudomonadati</taxon>
        <taxon>Bacteroidota</taxon>
        <taxon>Cytophagia</taxon>
        <taxon>Cytophagales</taxon>
        <taxon>Hymenobacteraceae</taxon>
        <taxon>Hymenobacter</taxon>
    </lineage>
</organism>
<proteinExistence type="predicted"/>
<comment type="caution">
    <text evidence="2">The sequence shown here is derived from an EMBL/GenBank/DDBJ whole genome shotgun (WGS) entry which is preliminary data.</text>
</comment>
<reference evidence="3" key="1">
    <citation type="journal article" date="2019" name="Int. J. Syst. Evol. Microbiol.">
        <title>The Global Catalogue of Microorganisms (GCM) 10K type strain sequencing project: providing services to taxonomists for standard genome sequencing and annotation.</title>
        <authorList>
            <consortium name="The Broad Institute Genomics Platform"/>
            <consortium name="The Broad Institute Genome Sequencing Center for Infectious Disease"/>
            <person name="Wu L."/>
            <person name="Ma J."/>
        </authorList>
    </citation>
    <scope>NUCLEOTIDE SEQUENCE [LARGE SCALE GENOMIC DNA]</scope>
    <source>
        <strain evidence="3">JCM 17924</strain>
    </source>
</reference>
<feature type="transmembrane region" description="Helical" evidence="1">
    <location>
        <begin position="46"/>
        <end position="68"/>
    </location>
</feature>
<keyword evidence="3" id="KW-1185">Reference proteome</keyword>
<accession>A0ABP8JAK1</accession>
<keyword evidence="1" id="KW-1133">Transmembrane helix</keyword>
<feature type="transmembrane region" description="Helical" evidence="1">
    <location>
        <begin position="20"/>
        <end position="39"/>
    </location>
</feature>
<evidence type="ECO:0000256" key="1">
    <source>
        <dbReference type="SAM" id="Phobius"/>
    </source>
</evidence>
<evidence type="ECO:0000313" key="2">
    <source>
        <dbReference type="EMBL" id="GAA4387731.1"/>
    </source>
</evidence>
<keyword evidence="1" id="KW-0812">Transmembrane</keyword>
<name>A0ABP8JAK1_9BACT</name>
<dbReference type="Proteomes" id="UP001500454">
    <property type="component" value="Unassembled WGS sequence"/>
</dbReference>
<protein>
    <submittedName>
        <fullName evidence="2">Uncharacterized protein</fullName>
    </submittedName>
</protein>
<gene>
    <name evidence="2" type="ORF">GCM10023186_33640</name>
</gene>
<keyword evidence="1" id="KW-0472">Membrane</keyword>
<dbReference type="RefSeq" id="WP_345226189.1">
    <property type="nucleotide sequence ID" value="NZ_BAABHA010000010.1"/>
</dbReference>
<evidence type="ECO:0000313" key="3">
    <source>
        <dbReference type="Proteomes" id="UP001500454"/>
    </source>
</evidence>
<sequence length="78" mass="8836">MDKLDLRKLYVPAALNSWQTIAVTGLIMSAAAHVVLLLLNQDRPDGFNWLYVCWTALYIVGSLANLFGKPDEDHHHHH</sequence>
<dbReference type="EMBL" id="BAABHA010000010">
    <property type="protein sequence ID" value="GAA4387731.1"/>
    <property type="molecule type" value="Genomic_DNA"/>
</dbReference>